<comment type="caution">
    <text evidence="1">The sequence shown here is derived from an EMBL/GenBank/DDBJ whole genome shotgun (WGS) entry which is preliminary data.</text>
</comment>
<gene>
    <name evidence="1" type="ORF">ISN44_As13g006650</name>
</gene>
<organism evidence="1 2">
    <name type="scientific">Arabidopsis suecica</name>
    <name type="common">Swedish thale-cress</name>
    <name type="synonym">Cardaminopsis suecica</name>
    <dbReference type="NCBI Taxonomy" id="45249"/>
    <lineage>
        <taxon>Eukaryota</taxon>
        <taxon>Viridiplantae</taxon>
        <taxon>Streptophyta</taxon>
        <taxon>Embryophyta</taxon>
        <taxon>Tracheophyta</taxon>
        <taxon>Spermatophyta</taxon>
        <taxon>Magnoliopsida</taxon>
        <taxon>eudicotyledons</taxon>
        <taxon>Gunneridae</taxon>
        <taxon>Pentapetalae</taxon>
        <taxon>rosids</taxon>
        <taxon>malvids</taxon>
        <taxon>Brassicales</taxon>
        <taxon>Brassicaceae</taxon>
        <taxon>Camelineae</taxon>
        <taxon>Arabidopsis</taxon>
    </lineage>
</organism>
<sequence length="78" mass="8593">MASSRSVPPPSTIWKSRCQYSKSTLISGDDKSSEASPCVSSSSSDFYHAFVLRKDLVMGKGKNLKLNCIQCNSLFVVW</sequence>
<evidence type="ECO:0000313" key="2">
    <source>
        <dbReference type="Proteomes" id="UP000694251"/>
    </source>
</evidence>
<dbReference type="AlphaFoldDB" id="A0A8T1XVG6"/>
<protein>
    <submittedName>
        <fullName evidence="1">Uncharacterized protein</fullName>
    </submittedName>
</protein>
<evidence type="ECO:0000313" key="1">
    <source>
        <dbReference type="EMBL" id="KAG7536732.1"/>
    </source>
</evidence>
<reference evidence="1 2" key="1">
    <citation type="submission" date="2020-12" db="EMBL/GenBank/DDBJ databases">
        <title>Concerted genomic and epigenomic changes stabilize Arabidopsis allopolyploids.</title>
        <authorList>
            <person name="Chen Z."/>
        </authorList>
    </citation>
    <scope>NUCLEOTIDE SEQUENCE [LARGE SCALE GENOMIC DNA]</scope>
    <source>
        <strain evidence="1">As9502</strain>
        <tissue evidence="1">Leaf</tissue>
    </source>
</reference>
<dbReference type="EMBL" id="JAEFBJ010000013">
    <property type="protein sequence ID" value="KAG7536732.1"/>
    <property type="molecule type" value="Genomic_DNA"/>
</dbReference>
<name>A0A8T1XVG6_ARASU</name>
<keyword evidence="2" id="KW-1185">Reference proteome</keyword>
<accession>A0A8T1XVG6</accession>
<dbReference type="Proteomes" id="UP000694251">
    <property type="component" value="Chromosome 13"/>
</dbReference>
<proteinExistence type="predicted"/>